<feature type="region of interest" description="Disordered" evidence="1">
    <location>
        <begin position="48"/>
        <end position="77"/>
    </location>
</feature>
<keyword evidence="4" id="KW-1185">Reference proteome</keyword>
<feature type="compositionally biased region" description="Basic residues" evidence="1">
    <location>
        <begin position="52"/>
        <end position="61"/>
    </location>
</feature>
<feature type="transmembrane region" description="Helical" evidence="2">
    <location>
        <begin position="123"/>
        <end position="143"/>
    </location>
</feature>
<organism evidence="3 4">
    <name type="scientific">Carex littledalei</name>
    <dbReference type="NCBI Taxonomy" id="544730"/>
    <lineage>
        <taxon>Eukaryota</taxon>
        <taxon>Viridiplantae</taxon>
        <taxon>Streptophyta</taxon>
        <taxon>Embryophyta</taxon>
        <taxon>Tracheophyta</taxon>
        <taxon>Spermatophyta</taxon>
        <taxon>Magnoliopsida</taxon>
        <taxon>Liliopsida</taxon>
        <taxon>Poales</taxon>
        <taxon>Cyperaceae</taxon>
        <taxon>Cyperoideae</taxon>
        <taxon>Cariceae</taxon>
        <taxon>Carex</taxon>
        <taxon>Carex subgen. Euthyceras</taxon>
    </lineage>
</organism>
<proteinExistence type="predicted"/>
<keyword evidence="2" id="KW-0812">Transmembrane</keyword>
<dbReference type="PANTHER" id="PTHR36004:SF1">
    <property type="entry name" value="AT-RICH INTERACTIVE DOMAIN PROTEIN"/>
    <property type="match status" value="1"/>
</dbReference>
<dbReference type="EMBL" id="SWLB01000027">
    <property type="protein sequence ID" value="KAF3321025.1"/>
    <property type="molecule type" value="Genomic_DNA"/>
</dbReference>
<evidence type="ECO:0000313" key="4">
    <source>
        <dbReference type="Proteomes" id="UP000623129"/>
    </source>
</evidence>
<sequence>MSLVTAGTNTITGPPRRISALTNRSLPSLINLPRRSASVVMLARREGGVSSRTRRPDKRVRKDPITTPTTTTTTEEEGAVRPEYEEIEILWEISKEPMPKLEGLEPEFWEGPQWNAFGFFLQYMWAFGIVFAVIACGVAVATYNQGATDFKETPAYKESRQSTELLDESDSTSSEVFEQNPTEVAPPLE</sequence>
<dbReference type="AlphaFoldDB" id="A0A833Q893"/>
<evidence type="ECO:0000313" key="3">
    <source>
        <dbReference type="EMBL" id="KAF3321025.1"/>
    </source>
</evidence>
<comment type="caution">
    <text evidence="3">The sequence shown here is derived from an EMBL/GenBank/DDBJ whole genome shotgun (WGS) entry which is preliminary data.</text>
</comment>
<keyword evidence="2" id="KW-0472">Membrane</keyword>
<protein>
    <submittedName>
        <fullName evidence="3">Uncharacterized protein</fullName>
    </submittedName>
</protein>
<feature type="region of interest" description="Disordered" evidence="1">
    <location>
        <begin position="154"/>
        <end position="189"/>
    </location>
</feature>
<dbReference type="Proteomes" id="UP000623129">
    <property type="component" value="Unassembled WGS sequence"/>
</dbReference>
<keyword evidence="2" id="KW-1133">Transmembrane helix</keyword>
<name>A0A833Q893_9POAL</name>
<evidence type="ECO:0000256" key="2">
    <source>
        <dbReference type="SAM" id="Phobius"/>
    </source>
</evidence>
<reference evidence="3" key="1">
    <citation type="submission" date="2020-01" db="EMBL/GenBank/DDBJ databases">
        <title>Genome sequence of Kobresia littledalei, the first chromosome-level genome in the family Cyperaceae.</title>
        <authorList>
            <person name="Qu G."/>
        </authorList>
    </citation>
    <scope>NUCLEOTIDE SEQUENCE</scope>
    <source>
        <strain evidence="3">C.B.Clarke</strain>
        <tissue evidence="3">Leaf</tissue>
    </source>
</reference>
<gene>
    <name evidence="3" type="ORF">FCM35_KLT14278</name>
</gene>
<dbReference type="OrthoDB" id="2013508at2759"/>
<dbReference type="PANTHER" id="PTHR36004">
    <property type="entry name" value="AT-RICH INTERACTIVE DOMAIN PROTEIN"/>
    <property type="match status" value="1"/>
</dbReference>
<evidence type="ECO:0000256" key="1">
    <source>
        <dbReference type="SAM" id="MobiDB-lite"/>
    </source>
</evidence>
<accession>A0A833Q893</accession>